<accession>A0A8T2B3J9</accession>
<sequence>MDSFSSFLGSVEFLMRPAALHVIDKPLEDASWLHLMLLLEFLFGSLPRPPESSSKPICMIPQTFIFIILGCGTFGNGVRCYSLDSCYQEFASSGSVLRQGEIKSNRTNSLFILIHGNGDYDLELFLLHCACEVGVIMIAVIEPPCQNRRWMLF</sequence>
<proteinExistence type="predicted"/>
<dbReference type="AlphaFoldDB" id="A0A8T2B3J9"/>
<protein>
    <submittedName>
        <fullName evidence="1">Uncharacterized protein</fullName>
    </submittedName>
</protein>
<dbReference type="Proteomes" id="UP000694251">
    <property type="component" value="Chromosome 8"/>
</dbReference>
<evidence type="ECO:0000313" key="1">
    <source>
        <dbReference type="EMBL" id="KAG7581110.1"/>
    </source>
</evidence>
<dbReference type="EMBL" id="JAEFBJ010000008">
    <property type="protein sequence ID" value="KAG7581110.1"/>
    <property type="molecule type" value="Genomic_DNA"/>
</dbReference>
<evidence type="ECO:0000313" key="2">
    <source>
        <dbReference type="Proteomes" id="UP000694251"/>
    </source>
</evidence>
<name>A0A8T2B3J9_ARASU</name>
<reference evidence="1 2" key="1">
    <citation type="submission" date="2020-12" db="EMBL/GenBank/DDBJ databases">
        <title>Concerted genomic and epigenomic changes stabilize Arabidopsis allopolyploids.</title>
        <authorList>
            <person name="Chen Z."/>
        </authorList>
    </citation>
    <scope>NUCLEOTIDE SEQUENCE [LARGE SCALE GENOMIC DNA]</scope>
    <source>
        <strain evidence="1">As9502</strain>
        <tissue evidence="1">Leaf</tissue>
    </source>
</reference>
<comment type="caution">
    <text evidence="1">The sequence shown here is derived from an EMBL/GenBank/DDBJ whole genome shotgun (WGS) entry which is preliminary data.</text>
</comment>
<gene>
    <name evidence="1" type="ORF">ISN44_As08g008420</name>
</gene>
<organism evidence="1 2">
    <name type="scientific">Arabidopsis suecica</name>
    <name type="common">Swedish thale-cress</name>
    <name type="synonym">Cardaminopsis suecica</name>
    <dbReference type="NCBI Taxonomy" id="45249"/>
    <lineage>
        <taxon>Eukaryota</taxon>
        <taxon>Viridiplantae</taxon>
        <taxon>Streptophyta</taxon>
        <taxon>Embryophyta</taxon>
        <taxon>Tracheophyta</taxon>
        <taxon>Spermatophyta</taxon>
        <taxon>Magnoliopsida</taxon>
        <taxon>eudicotyledons</taxon>
        <taxon>Gunneridae</taxon>
        <taxon>Pentapetalae</taxon>
        <taxon>rosids</taxon>
        <taxon>malvids</taxon>
        <taxon>Brassicales</taxon>
        <taxon>Brassicaceae</taxon>
        <taxon>Camelineae</taxon>
        <taxon>Arabidopsis</taxon>
    </lineage>
</organism>
<keyword evidence="2" id="KW-1185">Reference proteome</keyword>